<evidence type="ECO:0000313" key="4">
    <source>
        <dbReference type="EMBL" id="KAF8434882.1"/>
    </source>
</evidence>
<feature type="domain" description="Wings apart-like protein C-terminal" evidence="3">
    <location>
        <begin position="167"/>
        <end position="537"/>
    </location>
</feature>
<dbReference type="Proteomes" id="UP001194468">
    <property type="component" value="Unassembled WGS sequence"/>
</dbReference>
<sequence>MLRTYGRRTSRRRSGVQSQEPDDPPLSDPSPPRKRHKVWKSVATGPGPTSLGTISRSPETPERSKGLSSVLTTRENTPETSHPSPKPLPTRNTRTYAGSSRSFLVALPMPDAPLNTVVDDQEPHDSYADLRTRWRIDMSEDDPQDEPVVVPTESQPSLPIGMMNDLKSITELRSKGESRRFLDEVGYLFEGLDGSSAIGLRRASAFEIASKLCDLDFNRRAQTSDFYIRTWEKLWIARAGTSDKIFDATITFFAALAARDPRTLIEVAQQEGFIPTLVEILGSFDCRKDVLALVLASNSDDDLKTHGILRTEYTALKSLARLVTKESSLSQVLQPSTRFFISHSLATLPPSLLVDQYLPKLLVNLRAELSLLEPRITAYESGIPLIPPSGIHRSEIPSLYHIEACLRLLDSYLLGHWSSAGDHSSTTLSHVSGFTSELMSLCIASSSLLEESEEEVIVARRCLFGAMRVLTLLSHDDPWWCGATLEVPHALPFATTIAMRSQAKWSESQNMESQDNSVEAFDLLCLALGLVMNWATSSPRVTLLSRNKSINPKCPGSRLCVRACRCLGQKSVLGCFTMLHVQYSDNHQDDPPERAFLRGYTAILLGLLMKDDPSNQAIVMSTLPGITPSDKIKSLISHCHSFLDLYNDTIPLPSSDSPRATPEAPSHEASGHHRATWDKQGEQIARSVIASLEILCDS</sequence>
<name>A0AAD4GBM9_BOLED</name>
<evidence type="ECO:0000313" key="5">
    <source>
        <dbReference type="Proteomes" id="UP001194468"/>
    </source>
</evidence>
<reference evidence="4" key="1">
    <citation type="submission" date="2019-10" db="EMBL/GenBank/DDBJ databases">
        <authorList>
            <consortium name="DOE Joint Genome Institute"/>
            <person name="Kuo A."/>
            <person name="Miyauchi S."/>
            <person name="Kiss E."/>
            <person name="Drula E."/>
            <person name="Kohler A."/>
            <person name="Sanchez-Garcia M."/>
            <person name="Andreopoulos B."/>
            <person name="Barry K.W."/>
            <person name="Bonito G."/>
            <person name="Buee M."/>
            <person name="Carver A."/>
            <person name="Chen C."/>
            <person name="Cichocki N."/>
            <person name="Clum A."/>
            <person name="Culley D."/>
            <person name="Crous P.W."/>
            <person name="Fauchery L."/>
            <person name="Girlanda M."/>
            <person name="Hayes R."/>
            <person name="Keri Z."/>
            <person name="LaButti K."/>
            <person name="Lipzen A."/>
            <person name="Lombard V."/>
            <person name="Magnuson J."/>
            <person name="Maillard F."/>
            <person name="Morin E."/>
            <person name="Murat C."/>
            <person name="Nolan M."/>
            <person name="Ohm R."/>
            <person name="Pangilinan J."/>
            <person name="Pereira M."/>
            <person name="Perotto S."/>
            <person name="Peter M."/>
            <person name="Riley R."/>
            <person name="Sitrit Y."/>
            <person name="Stielow B."/>
            <person name="Szollosi G."/>
            <person name="Zifcakova L."/>
            <person name="Stursova M."/>
            <person name="Spatafora J.W."/>
            <person name="Tedersoo L."/>
            <person name="Vaario L.-M."/>
            <person name="Yamada A."/>
            <person name="Yan M."/>
            <person name="Wang P."/>
            <person name="Xu J."/>
            <person name="Bruns T."/>
            <person name="Baldrian P."/>
            <person name="Vilgalys R."/>
            <person name="Henrissat B."/>
            <person name="Grigoriev I.V."/>
            <person name="Hibbett D."/>
            <person name="Nagy L.G."/>
            <person name="Martin F.M."/>
        </authorList>
    </citation>
    <scope>NUCLEOTIDE SEQUENCE</scope>
    <source>
        <strain evidence="4">BED1</strain>
    </source>
</reference>
<organism evidence="4 5">
    <name type="scientific">Boletus edulis BED1</name>
    <dbReference type="NCBI Taxonomy" id="1328754"/>
    <lineage>
        <taxon>Eukaryota</taxon>
        <taxon>Fungi</taxon>
        <taxon>Dikarya</taxon>
        <taxon>Basidiomycota</taxon>
        <taxon>Agaricomycotina</taxon>
        <taxon>Agaricomycetes</taxon>
        <taxon>Agaricomycetidae</taxon>
        <taxon>Boletales</taxon>
        <taxon>Boletineae</taxon>
        <taxon>Boletaceae</taxon>
        <taxon>Boletoideae</taxon>
        <taxon>Boletus</taxon>
    </lineage>
</organism>
<dbReference type="InterPro" id="IPR022771">
    <property type="entry name" value="WAPL_C"/>
</dbReference>
<dbReference type="InterPro" id="IPR011989">
    <property type="entry name" value="ARM-like"/>
</dbReference>
<reference evidence="4" key="2">
    <citation type="journal article" date="2020" name="Nat. Commun.">
        <title>Large-scale genome sequencing of mycorrhizal fungi provides insights into the early evolution of symbiotic traits.</title>
        <authorList>
            <person name="Miyauchi S."/>
            <person name="Kiss E."/>
            <person name="Kuo A."/>
            <person name="Drula E."/>
            <person name="Kohler A."/>
            <person name="Sanchez-Garcia M."/>
            <person name="Morin E."/>
            <person name="Andreopoulos B."/>
            <person name="Barry K.W."/>
            <person name="Bonito G."/>
            <person name="Buee M."/>
            <person name="Carver A."/>
            <person name="Chen C."/>
            <person name="Cichocki N."/>
            <person name="Clum A."/>
            <person name="Culley D."/>
            <person name="Crous P.W."/>
            <person name="Fauchery L."/>
            <person name="Girlanda M."/>
            <person name="Hayes R.D."/>
            <person name="Keri Z."/>
            <person name="LaButti K."/>
            <person name="Lipzen A."/>
            <person name="Lombard V."/>
            <person name="Magnuson J."/>
            <person name="Maillard F."/>
            <person name="Murat C."/>
            <person name="Nolan M."/>
            <person name="Ohm R.A."/>
            <person name="Pangilinan J."/>
            <person name="Pereira M.F."/>
            <person name="Perotto S."/>
            <person name="Peter M."/>
            <person name="Pfister S."/>
            <person name="Riley R."/>
            <person name="Sitrit Y."/>
            <person name="Stielow J.B."/>
            <person name="Szollosi G."/>
            <person name="Zifcakova L."/>
            <person name="Stursova M."/>
            <person name="Spatafora J.W."/>
            <person name="Tedersoo L."/>
            <person name="Vaario L.M."/>
            <person name="Yamada A."/>
            <person name="Yan M."/>
            <person name="Wang P."/>
            <person name="Xu J."/>
            <person name="Bruns T."/>
            <person name="Baldrian P."/>
            <person name="Vilgalys R."/>
            <person name="Dunand C."/>
            <person name="Henrissat B."/>
            <person name="Grigoriev I.V."/>
            <person name="Hibbett D."/>
            <person name="Nagy L.G."/>
            <person name="Martin F.M."/>
        </authorList>
    </citation>
    <scope>NUCLEOTIDE SEQUENCE</scope>
    <source>
        <strain evidence="4">BED1</strain>
    </source>
</reference>
<accession>A0AAD4GBM9</accession>
<proteinExistence type="inferred from homology"/>
<gene>
    <name evidence="4" type="ORF">L210DRAFT_3697251</name>
</gene>
<comment type="similarity">
    <text evidence="1">Belongs to the WAPL family.</text>
</comment>
<protein>
    <recommendedName>
        <fullName evidence="3">Wings apart-like protein C-terminal domain-containing protein</fullName>
    </recommendedName>
</protein>
<dbReference type="EMBL" id="WHUW01000027">
    <property type="protein sequence ID" value="KAF8434882.1"/>
    <property type="molecule type" value="Genomic_DNA"/>
</dbReference>
<dbReference type="Gene3D" id="1.25.10.10">
    <property type="entry name" value="Leucine-rich Repeat Variant"/>
    <property type="match status" value="1"/>
</dbReference>
<feature type="compositionally biased region" description="Basic residues" evidence="2">
    <location>
        <begin position="1"/>
        <end position="14"/>
    </location>
</feature>
<keyword evidence="5" id="KW-1185">Reference proteome</keyword>
<evidence type="ECO:0000256" key="1">
    <source>
        <dbReference type="ARBA" id="ARBA00006854"/>
    </source>
</evidence>
<feature type="compositionally biased region" description="Basic and acidic residues" evidence="2">
    <location>
        <begin position="665"/>
        <end position="678"/>
    </location>
</feature>
<dbReference type="PANTHER" id="PTHR22100:SF13">
    <property type="entry name" value="WINGS APART-LIKE PROTEIN HOMOLOG"/>
    <property type="match status" value="1"/>
</dbReference>
<comment type="caution">
    <text evidence="4">The sequence shown here is derived from an EMBL/GenBank/DDBJ whole genome shotgun (WGS) entry which is preliminary data.</text>
</comment>
<evidence type="ECO:0000256" key="2">
    <source>
        <dbReference type="SAM" id="MobiDB-lite"/>
    </source>
</evidence>
<dbReference type="AlphaFoldDB" id="A0AAD4GBM9"/>
<dbReference type="InterPro" id="IPR039874">
    <property type="entry name" value="WAPL"/>
</dbReference>
<evidence type="ECO:0000259" key="3">
    <source>
        <dbReference type="Pfam" id="PF07814"/>
    </source>
</evidence>
<feature type="region of interest" description="Disordered" evidence="2">
    <location>
        <begin position="653"/>
        <end position="678"/>
    </location>
</feature>
<dbReference type="Pfam" id="PF07814">
    <property type="entry name" value="WAPL"/>
    <property type="match status" value="1"/>
</dbReference>
<feature type="compositionally biased region" description="Polar residues" evidence="2">
    <location>
        <begin position="66"/>
        <end position="83"/>
    </location>
</feature>
<feature type="region of interest" description="Disordered" evidence="2">
    <location>
        <begin position="1"/>
        <end position="95"/>
    </location>
</feature>
<dbReference type="PANTHER" id="PTHR22100">
    <property type="entry name" value="WINGS APART-LIKE PROTEIN HOMOLOG"/>
    <property type="match status" value="1"/>
</dbReference>